<dbReference type="SUPFAM" id="SSF56112">
    <property type="entry name" value="Protein kinase-like (PK-like)"/>
    <property type="match status" value="1"/>
</dbReference>
<evidence type="ECO:0000256" key="18">
    <source>
        <dbReference type="ARBA" id="ARBA00049003"/>
    </source>
</evidence>
<evidence type="ECO:0000256" key="22">
    <source>
        <dbReference type="SAM" id="MobiDB-lite"/>
    </source>
</evidence>
<dbReference type="InterPro" id="IPR008271">
    <property type="entry name" value="Ser/Thr_kinase_AS"/>
</dbReference>
<comment type="subcellular location">
    <subcellularLocation>
        <location evidence="1">Nucleus speckle</location>
    </subcellularLocation>
</comment>
<comment type="catalytic activity">
    <reaction evidence="18">
        <text>L-seryl-[protein] + ATP = O-phospho-L-seryl-[protein] + ADP + H(+)</text>
        <dbReference type="Rhea" id="RHEA:17989"/>
        <dbReference type="Rhea" id="RHEA-COMP:9863"/>
        <dbReference type="Rhea" id="RHEA-COMP:11604"/>
        <dbReference type="ChEBI" id="CHEBI:15378"/>
        <dbReference type="ChEBI" id="CHEBI:29999"/>
        <dbReference type="ChEBI" id="CHEBI:30616"/>
        <dbReference type="ChEBI" id="CHEBI:83421"/>
        <dbReference type="ChEBI" id="CHEBI:456216"/>
        <dbReference type="EC" id="2.7.12.1"/>
    </reaction>
</comment>
<dbReference type="Gene3D" id="1.10.510.10">
    <property type="entry name" value="Transferase(Phosphotransferase) domain 1"/>
    <property type="match status" value="1"/>
</dbReference>
<evidence type="ECO:0000256" key="11">
    <source>
        <dbReference type="ARBA" id="ARBA00023015"/>
    </source>
</evidence>
<evidence type="ECO:0000256" key="14">
    <source>
        <dbReference type="ARBA" id="ARBA00023242"/>
    </source>
</evidence>
<dbReference type="PROSITE" id="PS50011">
    <property type="entry name" value="PROTEIN_KINASE_DOM"/>
    <property type="match status" value="1"/>
</dbReference>
<dbReference type="PaxDb" id="8022-A0A060Y124"/>
<feature type="compositionally biased region" description="Low complexity" evidence="22">
    <location>
        <begin position="693"/>
        <end position="706"/>
    </location>
</feature>
<evidence type="ECO:0000256" key="16">
    <source>
        <dbReference type="ARBA" id="ARBA00041586"/>
    </source>
</evidence>
<dbReference type="GO" id="GO:0016607">
    <property type="term" value="C:nuclear speck"/>
    <property type="evidence" value="ECO:0007669"/>
    <property type="project" value="UniProtKB-SubCell"/>
</dbReference>
<dbReference type="SMART" id="SM00220">
    <property type="entry name" value="S_TKc"/>
    <property type="match status" value="1"/>
</dbReference>
<evidence type="ECO:0000256" key="15">
    <source>
        <dbReference type="ARBA" id="ARBA00039572"/>
    </source>
</evidence>
<keyword evidence="10 21" id="KW-0067">ATP-binding</keyword>
<evidence type="ECO:0000256" key="19">
    <source>
        <dbReference type="ARBA" id="ARBA00049308"/>
    </source>
</evidence>
<protein>
    <recommendedName>
        <fullName evidence="15">Dual specificity tyrosine-phosphorylation-regulated kinase 1A</fullName>
        <ecNumber evidence="3">2.7.11.23</ecNumber>
        <ecNumber evidence="4">2.7.12.1</ecNumber>
    </recommendedName>
    <alternativeName>
        <fullName evidence="16">Protein kinase minibrain homolog</fullName>
    </alternativeName>
</protein>
<evidence type="ECO:0000256" key="8">
    <source>
        <dbReference type="ARBA" id="ARBA00022741"/>
    </source>
</evidence>
<evidence type="ECO:0000256" key="5">
    <source>
        <dbReference type="ARBA" id="ARBA00022527"/>
    </source>
</evidence>
<dbReference type="EC" id="2.7.11.23" evidence="3"/>
<keyword evidence="14" id="KW-0539">Nucleus</keyword>
<proteinExistence type="inferred from homology"/>
<evidence type="ECO:0000256" key="2">
    <source>
        <dbReference type="ARBA" id="ARBA00008867"/>
    </source>
</evidence>
<dbReference type="STRING" id="8022.A0A060Y124"/>
<keyword evidence="6" id="KW-0597">Phosphoprotein</keyword>
<evidence type="ECO:0000256" key="4">
    <source>
        <dbReference type="ARBA" id="ARBA00013203"/>
    </source>
</evidence>
<dbReference type="Proteomes" id="UP000193380">
    <property type="component" value="Unassembled WGS sequence"/>
</dbReference>
<keyword evidence="9" id="KW-0418">Kinase</keyword>
<dbReference type="InterPro" id="IPR044131">
    <property type="entry name" value="PKc_DYR1A/1B"/>
</dbReference>
<dbReference type="InterPro" id="IPR017441">
    <property type="entry name" value="Protein_kinase_ATP_BS"/>
</dbReference>
<dbReference type="GO" id="GO:0004713">
    <property type="term" value="F:protein tyrosine kinase activity"/>
    <property type="evidence" value="ECO:0007669"/>
    <property type="project" value="UniProtKB-KW"/>
</dbReference>
<dbReference type="EC" id="2.7.12.1" evidence="4"/>
<dbReference type="EMBL" id="FR906693">
    <property type="protein sequence ID" value="CDQ85192.1"/>
    <property type="molecule type" value="Genomic_DNA"/>
</dbReference>
<dbReference type="AlphaFoldDB" id="A0A060Y124"/>
<dbReference type="InterPro" id="IPR000719">
    <property type="entry name" value="Prot_kinase_dom"/>
</dbReference>
<comment type="catalytic activity">
    <reaction evidence="17">
        <text>[DNA-directed RNA polymerase] + ATP = phospho-[DNA-directed RNA polymerase] + ADP + H(+)</text>
        <dbReference type="Rhea" id="RHEA:10216"/>
        <dbReference type="Rhea" id="RHEA-COMP:11321"/>
        <dbReference type="Rhea" id="RHEA-COMP:11322"/>
        <dbReference type="ChEBI" id="CHEBI:15378"/>
        <dbReference type="ChEBI" id="CHEBI:30616"/>
        <dbReference type="ChEBI" id="CHEBI:43176"/>
        <dbReference type="ChEBI" id="CHEBI:68546"/>
        <dbReference type="ChEBI" id="CHEBI:456216"/>
        <dbReference type="EC" id="2.7.11.23"/>
    </reaction>
    <physiologicalReaction direction="left-to-right" evidence="17">
        <dbReference type="Rhea" id="RHEA:10217"/>
    </physiologicalReaction>
</comment>
<comment type="similarity">
    <text evidence="2">Belongs to the protein kinase superfamily. CMGC Ser/Thr protein kinase family. MNB/DYRK subfamily.</text>
</comment>
<evidence type="ECO:0000256" key="6">
    <source>
        <dbReference type="ARBA" id="ARBA00022553"/>
    </source>
</evidence>
<feature type="region of interest" description="Disordered" evidence="22">
    <location>
        <begin position="136"/>
        <end position="156"/>
    </location>
</feature>
<dbReference type="GO" id="GO:0005524">
    <property type="term" value="F:ATP binding"/>
    <property type="evidence" value="ECO:0007669"/>
    <property type="project" value="UniProtKB-UniRule"/>
</dbReference>
<evidence type="ECO:0000313" key="25">
    <source>
        <dbReference type="Proteomes" id="UP000193380"/>
    </source>
</evidence>
<dbReference type="FunFam" id="3.30.200.20:FF:000087">
    <property type="entry name" value="Dual specificity tyrosine-phosphorylation-regulated kinase 1A"/>
    <property type="match status" value="1"/>
</dbReference>
<reference evidence="24" key="2">
    <citation type="submission" date="2014-03" db="EMBL/GenBank/DDBJ databases">
        <authorList>
            <person name="Genoscope - CEA"/>
        </authorList>
    </citation>
    <scope>NUCLEOTIDE SEQUENCE</scope>
</reference>
<comment type="catalytic activity">
    <reaction evidence="20">
        <text>L-tyrosyl-[protein] + ATP = O-phospho-L-tyrosyl-[protein] + ADP + H(+)</text>
        <dbReference type="Rhea" id="RHEA:10596"/>
        <dbReference type="Rhea" id="RHEA-COMP:10136"/>
        <dbReference type="Rhea" id="RHEA-COMP:20101"/>
        <dbReference type="ChEBI" id="CHEBI:15378"/>
        <dbReference type="ChEBI" id="CHEBI:30616"/>
        <dbReference type="ChEBI" id="CHEBI:46858"/>
        <dbReference type="ChEBI" id="CHEBI:61978"/>
        <dbReference type="ChEBI" id="CHEBI:456216"/>
        <dbReference type="EC" id="2.7.12.1"/>
    </reaction>
</comment>
<evidence type="ECO:0000256" key="13">
    <source>
        <dbReference type="ARBA" id="ARBA00023163"/>
    </source>
</evidence>
<keyword evidence="11" id="KW-0805">Transcription regulation</keyword>
<feature type="compositionally biased region" description="Polar residues" evidence="22">
    <location>
        <begin position="581"/>
        <end position="599"/>
    </location>
</feature>
<feature type="region of interest" description="Disordered" evidence="22">
    <location>
        <begin position="657"/>
        <end position="731"/>
    </location>
</feature>
<evidence type="ECO:0000256" key="3">
    <source>
        <dbReference type="ARBA" id="ARBA00012409"/>
    </source>
</evidence>
<sequence length="875" mass="97098">MTYRGTSQMAEAPPRTQSGPVFKQTFAPKYIVSTPLFSGFRSFVSSIKHVPPHSDKVFKSGGAKKNYLPVMLPQMSVTGDSMPAPIRYVSGIGRLTGSDQGEETSACKPSSVQLAPLFSFHASGLLMAAPIPHLHQQYSEQHQQTTDPSVPALPHSEQAQQSIASQVTPDVVMLQRRMPQCFRDPSSSPLRKLSIDLIKTYKCINEVYYAKKKRRHQHVQGDDSSHKKERKVFNDGYDDDNYDYIVKNGEKWMDRYEIDSLIGKGSFGQVVKAYDRAEQEWVAIKIIKNKKAFLNQAQIEVRLLELMNKHDTEMKYYIVHLKRHFMFRSHLCLVFEMLSYNLYDLLRNTNFRGVSLNLTRKFAQQMCTALLFLATPELSIIHCDLKPENILLCNPKRSAIKIVDFGSSCQLGQRIYQYIQSRFYRSPEVLLGMPYDLAIDMWSLGCILVEMHTGEPLFSGANEIDQINKIVEVLGVPPNYILDQAPKARKFFEKISDSTWGAKKTKDAKRYKPPGMRKLHSILGVEAGGPGGRRAGESGHAVAEYLKFKDLILRMLDYDPKSRIQPYYALQHSFFKKTADEGTNTSSSVSTSPALEQSQSSGTTSSTSSSSGGSSGTSTSGRARSDPTHQHRHSGGHFSAVQAMDCENLCPQASEAAAPSPSWLGWWQRGADSDSGDPPRPGNHLSRASPGAQGHPPLGPRQQLLRPPAPSPRTPSLTPSTPPPPWTAGPACAAPPLPLPYQQCLHRERGGGGARPPVYDLPVFLLLLHIFLLHRDPGEQGLPAAPAPCQRSRGLWPERQNGTGCLLQPQTRDWDGGPPHLPHGHETRHRQGGVAHGRSLCTAEFCRQFVTKLRMACMELSTGWLSTTLTPACGL</sequence>
<feature type="region of interest" description="Disordered" evidence="22">
    <location>
        <begin position="580"/>
        <end position="635"/>
    </location>
</feature>
<keyword evidence="7" id="KW-0808">Transferase</keyword>
<dbReference type="Pfam" id="PF00069">
    <property type="entry name" value="Pkinase"/>
    <property type="match status" value="1"/>
</dbReference>
<evidence type="ECO:0000256" key="12">
    <source>
        <dbReference type="ARBA" id="ARBA00023137"/>
    </source>
</evidence>
<feature type="compositionally biased region" description="Polar residues" evidence="22">
    <location>
        <begin position="136"/>
        <end position="148"/>
    </location>
</feature>
<name>A0A060Y124_ONCMY</name>
<evidence type="ECO:0000256" key="1">
    <source>
        <dbReference type="ARBA" id="ARBA00004324"/>
    </source>
</evidence>
<keyword evidence="8 21" id="KW-0547">Nucleotide-binding</keyword>
<dbReference type="PROSITE" id="PS00107">
    <property type="entry name" value="PROTEIN_KINASE_ATP"/>
    <property type="match status" value="1"/>
</dbReference>
<dbReference type="InterPro" id="IPR050494">
    <property type="entry name" value="Ser_Thr_dual-spec_kinase"/>
</dbReference>
<dbReference type="PROSITE" id="PS00108">
    <property type="entry name" value="PROTEIN_KINASE_ST"/>
    <property type="match status" value="1"/>
</dbReference>
<dbReference type="Gene3D" id="3.30.200.20">
    <property type="entry name" value="Phosphorylase Kinase, domain 1"/>
    <property type="match status" value="1"/>
</dbReference>
<gene>
    <name evidence="24" type="ORF">GSONMT00047145001</name>
</gene>
<dbReference type="GO" id="GO:0008353">
    <property type="term" value="F:RNA polymerase II CTD heptapeptide repeat kinase activity"/>
    <property type="evidence" value="ECO:0007669"/>
    <property type="project" value="UniProtKB-EC"/>
</dbReference>
<dbReference type="CDD" id="cd14226">
    <property type="entry name" value="PKc_DYRK1"/>
    <property type="match status" value="1"/>
</dbReference>
<organism evidence="24 25">
    <name type="scientific">Oncorhynchus mykiss</name>
    <name type="common">Rainbow trout</name>
    <name type="synonym">Salmo gairdneri</name>
    <dbReference type="NCBI Taxonomy" id="8022"/>
    <lineage>
        <taxon>Eukaryota</taxon>
        <taxon>Metazoa</taxon>
        <taxon>Chordata</taxon>
        <taxon>Craniata</taxon>
        <taxon>Vertebrata</taxon>
        <taxon>Euteleostomi</taxon>
        <taxon>Actinopterygii</taxon>
        <taxon>Neopterygii</taxon>
        <taxon>Teleostei</taxon>
        <taxon>Protacanthopterygii</taxon>
        <taxon>Salmoniformes</taxon>
        <taxon>Salmonidae</taxon>
        <taxon>Salmoninae</taxon>
        <taxon>Oncorhynchus</taxon>
    </lineage>
</organism>
<feature type="region of interest" description="Disordered" evidence="22">
    <location>
        <begin position="800"/>
        <end position="831"/>
    </location>
</feature>
<dbReference type="GO" id="GO:0004712">
    <property type="term" value="F:protein serine/threonine/tyrosine kinase activity"/>
    <property type="evidence" value="ECO:0007669"/>
    <property type="project" value="UniProtKB-EC"/>
</dbReference>
<comment type="catalytic activity">
    <reaction evidence="19">
        <text>L-threonyl-[protein] + ATP = O-phospho-L-threonyl-[protein] + ADP + H(+)</text>
        <dbReference type="Rhea" id="RHEA:46608"/>
        <dbReference type="Rhea" id="RHEA-COMP:11060"/>
        <dbReference type="Rhea" id="RHEA-COMP:11605"/>
        <dbReference type="ChEBI" id="CHEBI:15378"/>
        <dbReference type="ChEBI" id="CHEBI:30013"/>
        <dbReference type="ChEBI" id="CHEBI:30616"/>
        <dbReference type="ChEBI" id="CHEBI:61977"/>
        <dbReference type="ChEBI" id="CHEBI:456216"/>
        <dbReference type="EC" id="2.7.12.1"/>
    </reaction>
</comment>
<evidence type="ECO:0000256" key="21">
    <source>
        <dbReference type="PROSITE-ProRule" id="PRU10141"/>
    </source>
</evidence>
<feature type="compositionally biased region" description="Polar residues" evidence="22">
    <location>
        <begin position="800"/>
        <end position="811"/>
    </location>
</feature>
<evidence type="ECO:0000256" key="10">
    <source>
        <dbReference type="ARBA" id="ARBA00022840"/>
    </source>
</evidence>
<feature type="domain" description="Protein kinase" evidence="23">
    <location>
        <begin position="256"/>
        <end position="575"/>
    </location>
</feature>
<evidence type="ECO:0000256" key="9">
    <source>
        <dbReference type="ARBA" id="ARBA00022777"/>
    </source>
</evidence>
<keyword evidence="12" id="KW-0829">Tyrosine-protein kinase</keyword>
<feature type="binding site" evidence="21">
    <location>
        <position position="285"/>
    </location>
    <ligand>
        <name>ATP</name>
        <dbReference type="ChEBI" id="CHEBI:30616"/>
    </ligand>
</feature>
<evidence type="ECO:0000256" key="17">
    <source>
        <dbReference type="ARBA" id="ARBA00048705"/>
    </source>
</evidence>
<dbReference type="FunFam" id="1.10.510.10:FF:000264">
    <property type="entry name" value="dual specificity tyrosine-phosphorylation-regulated kinase 1B isoform X3"/>
    <property type="match status" value="1"/>
</dbReference>
<reference evidence="24" key="1">
    <citation type="journal article" date="2014" name="Nat. Commun.">
        <title>The rainbow trout genome provides novel insights into evolution after whole-genome duplication in vertebrates.</title>
        <authorList>
            <person name="Berthelot C."/>
            <person name="Brunet F."/>
            <person name="Chalopin D."/>
            <person name="Juanchich A."/>
            <person name="Bernard M."/>
            <person name="Noel B."/>
            <person name="Bento P."/>
            <person name="Da Silva C."/>
            <person name="Labadie K."/>
            <person name="Alberti A."/>
            <person name="Aury J.M."/>
            <person name="Louis A."/>
            <person name="Dehais P."/>
            <person name="Bardou P."/>
            <person name="Montfort J."/>
            <person name="Klopp C."/>
            <person name="Cabau C."/>
            <person name="Gaspin C."/>
            <person name="Thorgaard G.H."/>
            <person name="Boussaha M."/>
            <person name="Quillet E."/>
            <person name="Guyomard R."/>
            <person name="Galiana D."/>
            <person name="Bobe J."/>
            <person name="Volff J.N."/>
            <person name="Genet C."/>
            <person name="Wincker P."/>
            <person name="Jaillon O."/>
            <person name="Roest Crollius H."/>
            <person name="Guiguen Y."/>
        </authorList>
    </citation>
    <scope>NUCLEOTIDE SEQUENCE [LARGE SCALE GENOMIC DNA]</scope>
</reference>
<dbReference type="PANTHER" id="PTHR24058:SF121">
    <property type="entry name" value="DUAL SPECIFICITY TYROSINE-PHOSPHORYLATION-REGULATED KINASE 1A"/>
    <property type="match status" value="1"/>
</dbReference>
<dbReference type="InterPro" id="IPR011009">
    <property type="entry name" value="Kinase-like_dom_sf"/>
</dbReference>
<dbReference type="PANTHER" id="PTHR24058">
    <property type="entry name" value="DUAL SPECIFICITY PROTEIN KINASE"/>
    <property type="match status" value="1"/>
</dbReference>
<evidence type="ECO:0000256" key="7">
    <source>
        <dbReference type="ARBA" id="ARBA00022679"/>
    </source>
</evidence>
<feature type="compositionally biased region" description="Low complexity" evidence="22">
    <location>
        <begin position="600"/>
        <end position="621"/>
    </location>
</feature>
<evidence type="ECO:0000256" key="20">
    <source>
        <dbReference type="ARBA" id="ARBA00051680"/>
    </source>
</evidence>
<accession>A0A060Y124</accession>
<evidence type="ECO:0000259" key="23">
    <source>
        <dbReference type="PROSITE" id="PS50011"/>
    </source>
</evidence>
<keyword evidence="5" id="KW-0723">Serine/threonine-protein kinase</keyword>
<keyword evidence="13" id="KW-0804">Transcription</keyword>
<feature type="compositionally biased region" description="Pro residues" evidence="22">
    <location>
        <begin position="720"/>
        <end position="731"/>
    </location>
</feature>
<evidence type="ECO:0000313" key="24">
    <source>
        <dbReference type="EMBL" id="CDQ85192.1"/>
    </source>
</evidence>